<dbReference type="PANTHER" id="PTHR11640:SF158">
    <property type="entry name" value="V-SET AND IMMUNOGLOBULIN DOMAIN-CONTAINING PROTEIN 10-LIKE 2"/>
    <property type="match status" value="1"/>
</dbReference>
<gene>
    <name evidence="10" type="primary">LOC113515757</name>
</gene>
<dbReference type="InterPro" id="IPR007110">
    <property type="entry name" value="Ig-like_dom"/>
</dbReference>
<dbReference type="SUPFAM" id="SSF48726">
    <property type="entry name" value="Immunoglobulin"/>
    <property type="match status" value="2"/>
</dbReference>
<dbReference type="InterPro" id="IPR003598">
    <property type="entry name" value="Ig_sub2"/>
</dbReference>
<dbReference type="Pfam" id="PF13927">
    <property type="entry name" value="Ig_3"/>
    <property type="match status" value="1"/>
</dbReference>
<comment type="subcellular location">
    <subcellularLocation>
        <location evidence="1">Membrane</location>
        <topology evidence="1">Single-pass type I membrane protein</topology>
    </subcellularLocation>
</comment>
<name>A0ABM3MWL2_GALME</name>
<keyword evidence="4" id="KW-0325">Glycoprotein</keyword>
<feature type="signal peptide" evidence="7">
    <location>
        <begin position="1"/>
        <end position="22"/>
    </location>
</feature>
<evidence type="ECO:0000259" key="8">
    <source>
        <dbReference type="PROSITE" id="PS50835"/>
    </source>
</evidence>
<dbReference type="SMART" id="SM00409">
    <property type="entry name" value="IG"/>
    <property type="match status" value="2"/>
</dbReference>
<dbReference type="RefSeq" id="XP_052755746.1">
    <property type="nucleotide sequence ID" value="XM_052899786.1"/>
</dbReference>
<dbReference type="InterPro" id="IPR036179">
    <property type="entry name" value="Ig-like_dom_sf"/>
</dbReference>
<feature type="domain" description="Ig-like" evidence="8">
    <location>
        <begin position="35"/>
        <end position="126"/>
    </location>
</feature>
<organism evidence="9 10">
    <name type="scientific">Galleria mellonella</name>
    <name type="common">Greater wax moth</name>
    <dbReference type="NCBI Taxonomy" id="7137"/>
    <lineage>
        <taxon>Eukaryota</taxon>
        <taxon>Metazoa</taxon>
        <taxon>Ecdysozoa</taxon>
        <taxon>Arthropoda</taxon>
        <taxon>Hexapoda</taxon>
        <taxon>Insecta</taxon>
        <taxon>Pterygota</taxon>
        <taxon>Neoptera</taxon>
        <taxon>Endopterygota</taxon>
        <taxon>Lepidoptera</taxon>
        <taxon>Glossata</taxon>
        <taxon>Ditrysia</taxon>
        <taxon>Pyraloidea</taxon>
        <taxon>Pyralidae</taxon>
        <taxon>Galleriinae</taxon>
        <taxon>Galleria</taxon>
    </lineage>
</organism>
<dbReference type="InterPro" id="IPR003599">
    <property type="entry name" value="Ig_sub"/>
</dbReference>
<feature type="chain" id="PRO_5046491177" evidence="7">
    <location>
        <begin position="23"/>
        <end position="290"/>
    </location>
</feature>
<dbReference type="PANTHER" id="PTHR11640">
    <property type="entry name" value="NEPHRIN"/>
    <property type="match status" value="1"/>
</dbReference>
<dbReference type="InterPro" id="IPR051275">
    <property type="entry name" value="Cell_adhesion_signaling"/>
</dbReference>
<proteinExistence type="predicted"/>
<keyword evidence="9" id="KW-1185">Reference proteome</keyword>
<dbReference type="GeneID" id="113515757"/>
<evidence type="ECO:0000256" key="5">
    <source>
        <dbReference type="ARBA" id="ARBA00023319"/>
    </source>
</evidence>
<feature type="transmembrane region" description="Helical" evidence="6">
    <location>
        <begin position="247"/>
        <end position="268"/>
    </location>
</feature>
<keyword evidence="2 6" id="KW-0472">Membrane</keyword>
<reference evidence="10" key="1">
    <citation type="submission" date="2025-08" db="UniProtKB">
        <authorList>
            <consortium name="RefSeq"/>
        </authorList>
    </citation>
    <scope>IDENTIFICATION</scope>
    <source>
        <tissue evidence="10">Whole larvae</tissue>
    </source>
</reference>
<keyword evidence="6" id="KW-0812">Transmembrane</keyword>
<evidence type="ECO:0000256" key="1">
    <source>
        <dbReference type="ARBA" id="ARBA00004479"/>
    </source>
</evidence>
<evidence type="ECO:0000256" key="2">
    <source>
        <dbReference type="ARBA" id="ARBA00023136"/>
    </source>
</evidence>
<evidence type="ECO:0000256" key="6">
    <source>
        <dbReference type="SAM" id="Phobius"/>
    </source>
</evidence>
<evidence type="ECO:0000313" key="10">
    <source>
        <dbReference type="RefSeq" id="XP_052755746.1"/>
    </source>
</evidence>
<dbReference type="Gene3D" id="2.60.40.10">
    <property type="entry name" value="Immunoglobulins"/>
    <property type="match status" value="2"/>
</dbReference>
<keyword evidence="6" id="KW-1133">Transmembrane helix</keyword>
<evidence type="ECO:0000313" key="9">
    <source>
        <dbReference type="Proteomes" id="UP001652740"/>
    </source>
</evidence>
<keyword evidence="5" id="KW-0393">Immunoglobulin domain</keyword>
<dbReference type="Proteomes" id="UP001652740">
    <property type="component" value="Unplaced"/>
</dbReference>
<dbReference type="InterPro" id="IPR013783">
    <property type="entry name" value="Ig-like_fold"/>
</dbReference>
<sequence length="290" mass="32022">MRLEICLPLALLFLINGVPSDAQSESSVSAADATPEVVLDDDWFRPRGADSDFYREPLYYDVKGLLQLNCTAPGHKLTGYKWSKNGTKLSAVRELNAPAARYQLLDDGGVLRLEHAHEDDYGNYSCLLVAAGWRRDWDVRGRPVARLPPDSNVVEGQKIKIQCRIIGKPYPRVTWLYKNASSEEGNGTSLEGDARFALEDSEAGVRGGALVLLAARRGDQGRYECMPAAGDGVAAATTLRVKDMYAALWPFLGICAEVFVLCGIILVYEKRRTKPELDDSDTDNHDQKKS</sequence>
<dbReference type="PROSITE" id="PS50835">
    <property type="entry name" value="IG_LIKE"/>
    <property type="match status" value="2"/>
</dbReference>
<dbReference type="SMART" id="SM00408">
    <property type="entry name" value="IGc2"/>
    <property type="match status" value="2"/>
</dbReference>
<keyword evidence="7" id="KW-0732">Signal</keyword>
<evidence type="ECO:0000256" key="4">
    <source>
        <dbReference type="ARBA" id="ARBA00023180"/>
    </source>
</evidence>
<protein>
    <submittedName>
        <fullName evidence="10">Neuroplastin</fullName>
    </submittedName>
</protein>
<keyword evidence="3" id="KW-1015">Disulfide bond</keyword>
<evidence type="ECO:0000256" key="7">
    <source>
        <dbReference type="SAM" id="SignalP"/>
    </source>
</evidence>
<feature type="domain" description="Ig-like" evidence="8">
    <location>
        <begin position="143"/>
        <end position="225"/>
    </location>
</feature>
<dbReference type="CDD" id="cd00096">
    <property type="entry name" value="Ig"/>
    <property type="match status" value="1"/>
</dbReference>
<accession>A0ABM3MWL2</accession>
<evidence type="ECO:0000256" key="3">
    <source>
        <dbReference type="ARBA" id="ARBA00023157"/>
    </source>
</evidence>